<name>A0A3G1RLF3_STAEP</name>
<dbReference type="AlphaFoldDB" id="A0A3G1RLF3"/>
<proteinExistence type="predicted"/>
<reference evidence="2" key="1">
    <citation type="journal article" date="2018" name="Front Microbiol 9">
        <title>Significant Enrichment and Diversity of the Staphylococcal Arginine Catabolic Mobile Element ACME in Staphylococcus epidermidis Isolates From Subgingival Peri-implantitis Sites and Periodontal Pockets.</title>
        <authorList>
            <person name="O'Connor A.M."/>
            <person name="McManus B.A."/>
            <person name="Kinnevey P.M."/>
            <person name="Brennan G.I."/>
            <person name="Fleming T.E."/>
            <person name="Cashin P.J."/>
            <person name="O'Sullivan M."/>
            <person name="Polyzois I."/>
            <person name="Coleman D.C."/>
        </authorList>
    </citation>
    <scope>NUCLEOTIDE SEQUENCE</scope>
    <source>
        <strain evidence="2">P14OR1</strain>
    </source>
</reference>
<accession>A0A3G1RLF3</accession>
<evidence type="ECO:0000313" key="2">
    <source>
        <dbReference type="EMBL" id="AXB88862.1"/>
    </source>
</evidence>
<dbReference type="InterPro" id="IPR035901">
    <property type="entry name" value="GIY-YIG_endonuc_sf"/>
</dbReference>
<dbReference type="RefSeq" id="WP_145376400.1">
    <property type="nucleotide sequence ID" value="NZ_CP043841.1"/>
</dbReference>
<dbReference type="EMBL" id="MH188468">
    <property type="protein sequence ID" value="AXB88862.1"/>
    <property type="molecule type" value="Genomic_DNA"/>
</dbReference>
<dbReference type="Gene3D" id="3.40.1440.10">
    <property type="entry name" value="GIY-YIG endonuclease"/>
    <property type="match status" value="1"/>
</dbReference>
<feature type="domain" description="GIY-YIG" evidence="1">
    <location>
        <begin position="184"/>
        <end position="285"/>
    </location>
</feature>
<dbReference type="PROSITE" id="PS50164">
    <property type="entry name" value="GIY_YIG"/>
    <property type="match status" value="1"/>
</dbReference>
<protein>
    <recommendedName>
        <fullName evidence="1">GIY-YIG domain-containing protein</fullName>
    </recommendedName>
</protein>
<sequence>MIELNKFIKVPNLNKTKIKFNMNAGNVEIKAWDLLFKEDETEWEQINAWKTKHPNNNLNHADYLLAFAQYYPYGPEYFIFGGLYKIKKIEPEVFDEVGYELTLMDDYKEYRKRLIVKLKKPIGRDLYNRLYKNIQDTLEPEVYEIAPNTKLGHFPGYQNVTLSHPQMQQIISRNEPSWKQALMNVKGVYVITDLSNGKLYIGSASGNTDGIWQRWSDYANIENLTGGNKLLNEIKLDKGKDYIINNFQYSILEIFDTKTKVDTIINRENYWKNVFCTRKYGMNFN</sequence>
<dbReference type="Pfam" id="PF01541">
    <property type="entry name" value="GIY-YIG"/>
    <property type="match status" value="1"/>
</dbReference>
<dbReference type="InterPro" id="IPR000305">
    <property type="entry name" value="GIY-YIG_endonuc"/>
</dbReference>
<dbReference type="CDD" id="cd10446">
    <property type="entry name" value="GIY-YIG_unchar_1"/>
    <property type="match status" value="1"/>
</dbReference>
<evidence type="ECO:0000259" key="1">
    <source>
        <dbReference type="PROSITE" id="PS50164"/>
    </source>
</evidence>
<dbReference type="SUPFAM" id="SSF82771">
    <property type="entry name" value="GIY-YIG endonuclease"/>
    <property type="match status" value="1"/>
</dbReference>
<organism evidence="2">
    <name type="scientific">Staphylococcus epidermidis</name>
    <dbReference type="NCBI Taxonomy" id="1282"/>
    <lineage>
        <taxon>Bacteria</taxon>
        <taxon>Bacillati</taxon>
        <taxon>Bacillota</taxon>
        <taxon>Bacilli</taxon>
        <taxon>Bacillales</taxon>
        <taxon>Staphylococcaceae</taxon>
        <taxon>Staphylococcus</taxon>
    </lineage>
</organism>